<feature type="region of interest" description="Disordered" evidence="1">
    <location>
        <begin position="338"/>
        <end position="433"/>
    </location>
</feature>
<feature type="compositionally biased region" description="Low complexity" evidence="1">
    <location>
        <begin position="279"/>
        <end position="300"/>
    </location>
</feature>
<feature type="compositionally biased region" description="Gly residues" evidence="1">
    <location>
        <begin position="341"/>
        <end position="397"/>
    </location>
</feature>
<accession>A0A226CY00</accession>
<comment type="caution">
    <text evidence="2">The sequence shown here is derived from an EMBL/GenBank/DDBJ whole genome shotgun (WGS) entry which is preliminary data.</text>
</comment>
<evidence type="ECO:0000313" key="3">
    <source>
        <dbReference type="Proteomes" id="UP000198287"/>
    </source>
</evidence>
<protein>
    <submittedName>
        <fullName evidence="2">Uncharacterized protein</fullName>
    </submittedName>
</protein>
<dbReference type="STRING" id="158441.A0A226CY00"/>
<gene>
    <name evidence="2" type="ORF">Fcan01_27863</name>
</gene>
<dbReference type="Proteomes" id="UP000198287">
    <property type="component" value="Unassembled WGS sequence"/>
</dbReference>
<organism evidence="2 3">
    <name type="scientific">Folsomia candida</name>
    <name type="common">Springtail</name>
    <dbReference type="NCBI Taxonomy" id="158441"/>
    <lineage>
        <taxon>Eukaryota</taxon>
        <taxon>Metazoa</taxon>
        <taxon>Ecdysozoa</taxon>
        <taxon>Arthropoda</taxon>
        <taxon>Hexapoda</taxon>
        <taxon>Collembola</taxon>
        <taxon>Entomobryomorpha</taxon>
        <taxon>Isotomoidea</taxon>
        <taxon>Isotomidae</taxon>
        <taxon>Proisotominae</taxon>
        <taxon>Folsomia</taxon>
    </lineage>
</organism>
<feature type="compositionally biased region" description="Polar residues" evidence="1">
    <location>
        <begin position="249"/>
        <end position="258"/>
    </location>
</feature>
<reference evidence="2 3" key="1">
    <citation type="submission" date="2015-12" db="EMBL/GenBank/DDBJ databases">
        <title>The genome of Folsomia candida.</title>
        <authorList>
            <person name="Faddeeva A."/>
            <person name="Derks M.F."/>
            <person name="Anvar Y."/>
            <person name="Smit S."/>
            <person name="Van Straalen N."/>
            <person name="Roelofs D."/>
        </authorList>
    </citation>
    <scope>NUCLEOTIDE SEQUENCE [LARGE SCALE GENOMIC DNA]</scope>
    <source>
        <strain evidence="2 3">VU population</strain>
        <tissue evidence="2">Whole body</tissue>
    </source>
</reference>
<proteinExistence type="predicted"/>
<evidence type="ECO:0000256" key="1">
    <source>
        <dbReference type="SAM" id="MobiDB-lite"/>
    </source>
</evidence>
<evidence type="ECO:0000313" key="2">
    <source>
        <dbReference type="EMBL" id="OXA37357.1"/>
    </source>
</evidence>
<keyword evidence="3" id="KW-1185">Reference proteome</keyword>
<sequence>MKFKLSPTSVIASLQHITPRIRTYAFDSSISTTHNPGFAFSDADEEFEILHNPKHSTTKPPPNPPPINKGSGAPRFPRITTQLRSVPSSSNANAEFTPFANPIVPAPSELHGDGGIVIPSTQFQNLPLFPSPLIPWDTDKFIWAFNSTLNRWEPTTTDHHLYIDSYAPTLNPLSHHLVPKNRIYIPADIAHKLSLCSFDDTRYLVHATQLPKWTGNTVNVQANTPPHGLAAATFFETLGIPQYPGATNPIQYTSQITPTPRPQLYPSLSPLSRSRRHSASPLGRSRSSSPPTPLTTRPAAQKSSFPFYPSIPGIPTSTSVIIPTAAMYGTAPPHITLPSTGGVGGSGTATGGPGVGSSGTTSGGIGTGGGTGAGGGPGAGSGGTGAGVGGPGPGFAGSGPPPGGPGPPPGGSGPPPGGSAPPPPPPPGGTAAGAHHAALYFLPVMTFDPPPESSRYDGTTSVKEFLEYYYIVGLSQGWAGDKYSLSLPLYVKGPVLDWYRTYKSEQAKLHGTPVDYYTCPWHTLDAALRVAFQSREVPELQEAQLACHKLTPDMTPEAYFYKAMRLIDKLDKHMNLTRKIRYLIAGLPSDMAR</sequence>
<feature type="region of interest" description="Disordered" evidence="1">
    <location>
        <begin position="52"/>
        <end position="76"/>
    </location>
</feature>
<feature type="compositionally biased region" description="Low complexity" evidence="1">
    <location>
        <begin position="262"/>
        <end position="272"/>
    </location>
</feature>
<feature type="compositionally biased region" description="Pro residues" evidence="1">
    <location>
        <begin position="399"/>
        <end position="428"/>
    </location>
</feature>
<dbReference type="EMBL" id="LNIX01000058">
    <property type="protein sequence ID" value="OXA37357.1"/>
    <property type="molecule type" value="Genomic_DNA"/>
</dbReference>
<name>A0A226CY00_FOLCA</name>
<feature type="region of interest" description="Disordered" evidence="1">
    <location>
        <begin position="249"/>
        <end position="308"/>
    </location>
</feature>
<dbReference type="AlphaFoldDB" id="A0A226CY00"/>